<sequence length="150" mass="16134">MIVQDKVLTAWLAIAKQGETLVYARATALSVKSPVAARVRALAETGHVVLCQQRRAHGPGDENFRFIVRRTGKALPAADGSRKVVGVRPLPAHKPQDKRTGACASVARDIAPHVRSILAEGGRRSAETIARELGLYSAQPVRVVMERLAA</sequence>
<dbReference type="AlphaFoldDB" id="A0A0J7XS64"/>
<reference evidence="1 2" key="1">
    <citation type="journal article" date="2015" name="G3 (Bethesda)">
        <title>Insights into Ongoing Evolution of the Hexachlorocyclohexane Catabolic Pathway from Comparative Genomics of Ten Sphingomonadaceae Strains.</title>
        <authorList>
            <person name="Pearce S.L."/>
            <person name="Oakeshott J.G."/>
            <person name="Pandey G."/>
        </authorList>
    </citation>
    <scope>NUCLEOTIDE SEQUENCE [LARGE SCALE GENOMIC DNA]</scope>
    <source>
        <strain evidence="1 2">LL01</strain>
    </source>
</reference>
<proteinExistence type="predicted"/>
<protein>
    <submittedName>
        <fullName evidence="1">Uncharacterized protein</fullName>
    </submittedName>
</protein>
<accession>A0A0J7XS64</accession>
<evidence type="ECO:0000313" key="2">
    <source>
        <dbReference type="Proteomes" id="UP000052232"/>
    </source>
</evidence>
<comment type="caution">
    <text evidence="1">The sequence shown here is derived from an EMBL/GenBank/DDBJ whole genome shotgun (WGS) entry which is preliminary data.</text>
</comment>
<dbReference type="PATRIC" id="fig|1420583.3.peg.2854"/>
<dbReference type="STRING" id="1420583.V473_15285"/>
<keyword evidence="2" id="KW-1185">Reference proteome</keyword>
<name>A0A0J7XS64_9SPHN</name>
<evidence type="ECO:0000313" key="1">
    <source>
        <dbReference type="EMBL" id="KMS54711.1"/>
    </source>
</evidence>
<dbReference type="EMBL" id="JACT01000003">
    <property type="protein sequence ID" value="KMS54711.1"/>
    <property type="molecule type" value="Genomic_DNA"/>
</dbReference>
<gene>
    <name evidence="1" type="ORF">V473_15285</name>
</gene>
<dbReference type="Proteomes" id="UP000052232">
    <property type="component" value="Unassembled WGS sequence"/>
</dbReference>
<organism evidence="1 2">
    <name type="scientific">Sphingobium cupriresistens LL01</name>
    <dbReference type="NCBI Taxonomy" id="1420583"/>
    <lineage>
        <taxon>Bacteria</taxon>
        <taxon>Pseudomonadati</taxon>
        <taxon>Pseudomonadota</taxon>
        <taxon>Alphaproteobacteria</taxon>
        <taxon>Sphingomonadales</taxon>
        <taxon>Sphingomonadaceae</taxon>
        <taxon>Sphingobium</taxon>
    </lineage>
</organism>
<dbReference type="RefSeq" id="WP_066606010.1">
    <property type="nucleotide sequence ID" value="NZ_KQ130435.1"/>
</dbReference>